<evidence type="ECO:0000313" key="2">
    <source>
        <dbReference type="Proteomes" id="UP001207468"/>
    </source>
</evidence>
<accession>A0ACC0U3L3</accession>
<dbReference type="Proteomes" id="UP001207468">
    <property type="component" value="Unassembled WGS sequence"/>
</dbReference>
<protein>
    <submittedName>
        <fullName evidence="1">Uncharacterized protein</fullName>
    </submittedName>
</protein>
<gene>
    <name evidence="1" type="ORF">F5148DRAFT_983769</name>
</gene>
<dbReference type="EMBL" id="JAGFNK010000210">
    <property type="protein sequence ID" value="KAI9458441.1"/>
    <property type="molecule type" value="Genomic_DNA"/>
</dbReference>
<comment type="caution">
    <text evidence="1">The sequence shown here is derived from an EMBL/GenBank/DDBJ whole genome shotgun (WGS) entry which is preliminary data.</text>
</comment>
<evidence type="ECO:0000313" key="1">
    <source>
        <dbReference type="EMBL" id="KAI9458441.1"/>
    </source>
</evidence>
<keyword evidence="2" id="KW-1185">Reference proteome</keyword>
<organism evidence="1 2">
    <name type="scientific">Russula earlei</name>
    <dbReference type="NCBI Taxonomy" id="71964"/>
    <lineage>
        <taxon>Eukaryota</taxon>
        <taxon>Fungi</taxon>
        <taxon>Dikarya</taxon>
        <taxon>Basidiomycota</taxon>
        <taxon>Agaricomycotina</taxon>
        <taxon>Agaricomycetes</taxon>
        <taxon>Russulales</taxon>
        <taxon>Russulaceae</taxon>
        <taxon>Russula</taxon>
    </lineage>
</organism>
<sequence>MTLIINLVSTGNVEEQDYYSPFGIECLSKEWKSPIYAFYEHVPDITYVNSRHCHEFKCAAHGCKYKSQCYLNTKDKTSTGNLIKYGKSCWGEEAWNAANECNNTAEARELVTKPMAKTVLIMTLFKWSGKGKVTYSHCIHMRTETKCIVEDHGFLNLMKTGCLEHYLSSTSTMTQDVKLVFGQTREQIENLLQEYNGSISFATDAWTSPNHYAYVTLSAHFETQGQLMAIILDVVKVPKSHTGINLVLPSGLGFGRCWTPKLWTASFASCVCQILTVYVP</sequence>
<name>A0ACC0U3L3_9AGAM</name>
<proteinExistence type="predicted"/>
<reference evidence="1" key="1">
    <citation type="submission" date="2021-03" db="EMBL/GenBank/DDBJ databases">
        <title>Evolutionary priming and transition to the ectomycorrhizal habit in an iconic lineage of mushroom-forming fungi: is preadaptation a requirement?</title>
        <authorList>
            <consortium name="DOE Joint Genome Institute"/>
            <person name="Looney B.P."/>
            <person name="Miyauchi S."/>
            <person name="Morin E."/>
            <person name="Drula E."/>
            <person name="Courty P.E."/>
            <person name="Chicoki N."/>
            <person name="Fauchery L."/>
            <person name="Kohler A."/>
            <person name="Kuo A."/>
            <person name="LaButti K."/>
            <person name="Pangilinan J."/>
            <person name="Lipzen A."/>
            <person name="Riley R."/>
            <person name="Andreopoulos W."/>
            <person name="He G."/>
            <person name="Johnson J."/>
            <person name="Barry K.W."/>
            <person name="Grigoriev I.V."/>
            <person name="Nagy L."/>
            <person name="Hibbett D."/>
            <person name="Henrissat B."/>
            <person name="Matheny P.B."/>
            <person name="Labbe J."/>
            <person name="Martin A.F."/>
        </authorList>
    </citation>
    <scope>NUCLEOTIDE SEQUENCE</scope>
    <source>
        <strain evidence="1">BPL698</strain>
    </source>
</reference>